<dbReference type="GO" id="GO:0009097">
    <property type="term" value="P:isoleucine biosynthetic process"/>
    <property type="evidence" value="ECO:0007669"/>
    <property type="project" value="TreeGrafter"/>
</dbReference>
<reference evidence="3" key="2">
    <citation type="submission" date="2025-09" db="UniProtKB">
        <authorList>
            <consortium name="Ensembl"/>
        </authorList>
    </citation>
    <scope>IDENTIFICATION</scope>
</reference>
<dbReference type="Gene3D" id="3.40.50.970">
    <property type="match status" value="1"/>
</dbReference>
<dbReference type="PANTHER" id="PTHR18968:SF166">
    <property type="entry name" value="2-HYDROXYACYL-COA LYASE 2"/>
    <property type="match status" value="1"/>
</dbReference>
<dbReference type="AlphaFoldDB" id="A0A8C4NM77"/>
<organism evidence="3 4">
    <name type="scientific">Eptatretus burgeri</name>
    <name type="common">Inshore hagfish</name>
    <dbReference type="NCBI Taxonomy" id="7764"/>
    <lineage>
        <taxon>Eukaryota</taxon>
        <taxon>Metazoa</taxon>
        <taxon>Chordata</taxon>
        <taxon>Craniata</taxon>
        <taxon>Vertebrata</taxon>
        <taxon>Cyclostomata</taxon>
        <taxon>Myxini</taxon>
        <taxon>Myxiniformes</taxon>
        <taxon>Myxinidae</taxon>
        <taxon>Eptatretinae</taxon>
        <taxon>Eptatretus</taxon>
    </lineage>
</organism>
<dbReference type="InterPro" id="IPR045229">
    <property type="entry name" value="TPP_enz"/>
</dbReference>
<name>A0A8C4NM77_EPTBU</name>
<dbReference type="InterPro" id="IPR029035">
    <property type="entry name" value="DHS-like_NAD/FAD-binding_dom"/>
</dbReference>
<reference evidence="3" key="1">
    <citation type="submission" date="2025-08" db="UniProtKB">
        <authorList>
            <consortium name="Ensembl"/>
        </authorList>
    </citation>
    <scope>IDENTIFICATION</scope>
</reference>
<dbReference type="GO" id="GO:0009099">
    <property type="term" value="P:L-valine biosynthetic process"/>
    <property type="evidence" value="ECO:0007669"/>
    <property type="project" value="TreeGrafter"/>
</dbReference>
<dbReference type="Ensembl" id="ENSEBUT00000006222.1">
    <property type="protein sequence ID" value="ENSEBUP00000005778.1"/>
    <property type="gene ID" value="ENSEBUG00000003897.1"/>
</dbReference>
<dbReference type="SUPFAM" id="SSF52467">
    <property type="entry name" value="DHS-like NAD/FAD-binding domain"/>
    <property type="match status" value="1"/>
</dbReference>
<keyword evidence="4" id="KW-1185">Reference proteome</keyword>
<dbReference type="GO" id="GO:0005948">
    <property type="term" value="C:acetolactate synthase complex"/>
    <property type="evidence" value="ECO:0007669"/>
    <property type="project" value="TreeGrafter"/>
</dbReference>
<evidence type="ECO:0000313" key="4">
    <source>
        <dbReference type="Proteomes" id="UP000694388"/>
    </source>
</evidence>
<dbReference type="Proteomes" id="UP000694388">
    <property type="component" value="Unplaced"/>
</dbReference>
<dbReference type="PANTHER" id="PTHR18968">
    <property type="entry name" value="THIAMINE PYROPHOSPHATE ENZYMES"/>
    <property type="match status" value="1"/>
</dbReference>
<dbReference type="GO" id="GO:0050660">
    <property type="term" value="F:flavin adenine dinucleotide binding"/>
    <property type="evidence" value="ECO:0007669"/>
    <property type="project" value="TreeGrafter"/>
</dbReference>
<dbReference type="CDD" id="cd07035">
    <property type="entry name" value="TPP_PYR_POX_like"/>
    <property type="match status" value="1"/>
</dbReference>
<evidence type="ECO:0000256" key="2">
    <source>
        <dbReference type="ARBA" id="ARBA00007812"/>
    </source>
</evidence>
<protein>
    <submittedName>
        <fullName evidence="3">Uncharacterized protein</fullName>
    </submittedName>
</protein>
<comment type="similarity">
    <text evidence="2">Belongs to the TPP enzyme family.</text>
</comment>
<sequence>MSLLRPVCKLCLSVRSVREITRSLRLAIATALEGTPGPVFLELPIDVLYPYSIVCRELAPQASHRPASRPPSLSQRMVTWYLKRHLNNLFAGAWTSRPLGPLPLSRPLAHPRDLDTSAAILDKAQRPLLLLGSQVMLPPTTAVKLRDAIEQLGFPCYLGGMARGLLGRSNVLHIRHNRRAALRQADAIVLAGNAPPHQPHHSFPPSLNIGPPSLPPSWSPLHCHRHSISLTQRIHS</sequence>
<evidence type="ECO:0000256" key="1">
    <source>
        <dbReference type="ARBA" id="ARBA00001964"/>
    </source>
</evidence>
<evidence type="ECO:0000313" key="3">
    <source>
        <dbReference type="Ensembl" id="ENSEBUP00000005778.1"/>
    </source>
</evidence>
<dbReference type="InterPro" id="IPR029061">
    <property type="entry name" value="THDP-binding"/>
</dbReference>
<dbReference type="SUPFAM" id="SSF52518">
    <property type="entry name" value="Thiamin diphosphate-binding fold (THDP-binding)"/>
    <property type="match status" value="1"/>
</dbReference>
<dbReference type="GeneTree" id="ENSGT00940000158035"/>
<dbReference type="Gene3D" id="3.40.50.1220">
    <property type="entry name" value="TPP-binding domain"/>
    <property type="match status" value="1"/>
</dbReference>
<dbReference type="GO" id="GO:0003984">
    <property type="term" value="F:acetolactate synthase activity"/>
    <property type="evidence" value="ECO:0007669"/>
    <property type="project" value="TreeGrafter"/>
</dbReference>
<comment type="cofactor">
    <cofactor evidence="1">
        <name>thiamine diphosphate</name>
        <dbReference type="ChEBI" id="CHEBI:58937"/>
    </cofactor>
</comment>
<proteinExistence type="inferred from homology"/>
<accession>A0A8C4NM77</accession>